<dbReference type="EMBL" id="LS398551">
    <property type="protein sequence ID" value="SPR13128.1"/>
    <property type="molecule type" value="Genomic_DNA"/>
</dbReference>
<keyword evidence="2" id="KW-1185">Reference proteome</keyword>
<evidence type="ECO:0000313" key="1">
    <source>
        <dbReference type="EMBL" id="SPR13128.1"/>
    </source>
</evidence>
<dbReference type="AlphaFoldDB" id="A0A2U3RJ32"/>
<accession>A0A2U3RJ32</accession>
<protein>
    <submittedName>
        <fullName evidence="1">IS630 family transposase</fullName>
    </submittedName>
</protein>
<sequence>MKMPKSYIQRLSRESNEMCYSRKSCNAASVKFDIAANTVRNWYKRYQLEGYYKEKSHFGKKGKIDKIEKIYFAKSKSNSGTSRKTFWNFNKGRELLQHEKIWLYCTNWSITVFSNNYFSSVMRSISSSFPFYSMCSRVPVSGSDLDK</sequence>
<name>A0A2U3RJ32_ORITS</name>
<reference evidence="2" key="1">
    <citation type="submission" date="2018-03" db="EMBL/GenBank/DDBJ databases">
        <authorList>
            <person name="Batty M. E."/>
            <person name="Batty M E."/>
        </authorList>
    </citation>
    <scope>NUCLEOTIDE SEQUENCE [LARGE SCALE GENOMIC DNA]</scope>
    <source>
        <strain evidence="2">Gilliam</strain>
    </source>
</reference>
<organism evidence="1 2">
    <name type="scientific">Orientia tsutsugamushi str. Gilliam</name>
    <dbReference type="NCBI Taxonomy" id="1359184"/>
    <lineage>
        <taxon>Bacteria</taxon>
        <taxon>Pseudomonadati</taxon>
        <taxon>Pseudomonadota</taxon>
        <taxon>Alphaproteobacteria</taxon>
        <taxon>Rickettsiales</taxon>
        <taxon>Rickettsiaceae</taxon>
        <taxon>Rickettsieae</taxon>
        <taxon>Orientia</taxon>
    </lineage>
</organism>
<dbReference type="Proteomes" id="UP000244959">
    <property type="component" value="Chromosome I"/>
</dbReference>
<gene>
    <name evidence="1" type="ORF">GILLIAM_02692</name>
</gene>
<proteinExistence type="predicted"/>
<evidence type="ECO:0000313" key="2">
    <source>
        <dbReference type="Proteomes" id="UP000244959"/>
    </source>
</evidence>